<dbReference type="KEGG" id="rpx:Rpdx1_3215"/>
<gene>
    <name evidence="2" type="ordered locus">Rpdx1_3215</name>
</gene>
<sequence length="113" mass="11663">MKKRKAKAREAPFAPAEIATNFTRGMVAAGLLAAIQDGRMSGKPHSRKLLRQSLQGGVALAAGAAVAESMRRQDYFGALAALAGGAIGALALETLLATEMTVATEPAEEIRVG</sequence>
<dbReference type="STRING" id="652103.Rpdx1_3215"/>
<evidence type="ECO:0000256" key="1">
    <source>
        <dbReference type="SAM" id="Phobius"/>
    </source>
</evidence>
<evidence type="ECO:0000313" key="3">
    <source>
        <dbReference type="Proteomes" id="UP000001402"/>
    </source>
</evidence>
<keyword evidence="1" id="KW-0472">Membrane</keyword>
<dbReference type="EMBL" id="CP002418">
    <property type="protein sequence ID" value="ADU44794.1"/>
    <property type="molecule type" value="Genomic_DNA"/>
</dbReference>
<accession>E6VPD4</accession>
<name>E6VPD4_RHOPX</name>
<dbReference type="HOGENOM" id="CLU_171101_0_0_5"/>
<dbReference type="OrthoDB" id="8141552at2"/>
<feature type="transmembrane region" description="Helical" evidence="1">
    <location>
        <begin position="75"/>
        <end position="92"/>
    </location>
</feature>
<keyword evidence="1" id="KW-0812">Transmembrane</keyword>
<dbReference type="eggNOG" id="ENOG503399R">
    <property type="taxonomic scope" value="Bacteria"/>
</dbReference>
<proteinExistence type="predicted"/>
<protein>
    <submittedName>
        <fullName evidence="2">Uncharacterized protein</fullName>
    </submittedName>
</protein>
<keyword evidence="1" id="KW-1133">Transmembrane helix</keyword>
<dbReference type="Proteomes" id="UP000001402">
    <property type="component" value="Chromosome"/>
</dbReference>
<organism evidence="2 3">
    <name type="scientific">Rhodopseudomonas palustris (strain DX-1)</name>
    <dbReference type="NCBI Taxonomy" id="652103"/>
    <lineage>
        <taxon>Bacteria</taxon>
        <taxon>Pseudomonadati</taxon>
        <taxon>Pseudomonadota</taxon>
        <taxon>Alphaproteobacteria</taxon>
        <taxon>Hyphomicrobiales</taxon>
        <taxon>Nitrobacteraceae</taxon>
        <taxon>Rhodopseudomonas</taxon>
    </lineage>
</organism>
<reference evidence="2" key="1">
    <citation type="submission" date="2010-12" db="EMBL/GenBank/DDBJ databases">
        <title>Complete sequence of Rhodopseudomonas palustris DX-1.</title>
        <authorList>
            <consortium name="US DOE Joint Genome Institute"/>
            <person name="Lucas S."/>
            <person name="Copeland A."/>
            <person name="Lapidus A."/>
            <person name="Cheng J.-F."/>
            <person name="Goodwin L."/>
            <person name="Pitluck S."/>
            <person name="Misra M."/>
            <person name="Chertkov O."/>
            <person name="Detter J.C."/>
            <person name="Han C."/>
            <person name="Tapia R."/>
            <person name="Land M."/>
            <person name="Hauser L."/>
            <person name="Kyrpides N."/>
            <person name="Ivanova N."/>
            <person name="Ovchinnikova G."/>
            <person name="Logan B."/>
            <person name="Oda Y."/>
            <person name="Harwood C."/>
            <person name="Woyke T."/>
        </authorList>
    </citation>
    <scope>NUCLEOTIDE SEQUENCE [LARGE SCALE GENOMIC DNA]</scope>
    <source>
        <strain evidence="2">DX-1</strain>
    </source>
</reference>
<dbReference type="AlphaFoldDB" id="E6VPD4"/>
<evidence type="ECO:0000313" key="2">
    <source>
        <dbReference type="EMBL" id="ADU44794.1"/>
    </source>
</evidence>
<dbReference type="BioCyc" id="RPAL652103:RPDX1_RS15855-MONOMER"/>